<evidence type="ECO:0000313" key="2">
    <source>
        <dbReference type="Proteomes" id="UP000035027"/>
    </source>
</evidence>
<keyword evidence="1" id="KW-0614">Plasmid</keyword>
<dbReference type="EMBL" id="CP011405">
    <property type="protein sequence ID" value="AKI05459.1"/>
    <property type="molecule type" value="Genomic_DNA"/>
</dbReference>
<evidence type="ECO:0000313" key="1">
    <source>
        <dbReference type="EMBL" id="AKI05459.1"/>
    </source>
</evidence>
<name>A0A0F7Q1R1_9LACO</name>
<dbReference type="Proteomes" id="UP000035027">
    <property type="component" value="Plasmid pR2"/>
</dbReference>
<dbReference type="PATRIC" id="fig|1194971.3.peg.1932"/>
<dbReference type="RefSeq" id="WP_047036282.1">
    <property type="nucleotide sequence ID" value="NZ_CP011405.1"/>
</dbReference>
<sequence>MRYQYKPRKSFERNLVYLAQLDVTIIDEVKDAIFILLDGDILPNDFHDHKLEENYTGYREFHLRNTPKGQQPTETNDIVVIYKVNNQDLVLVAVNLDSHKKLFHGRYHKKR</sequence>
<dbReference type="AlphaFoldDB" id="A0A0F7Q1R1"/>
<dbReference type="InterPro" id="IPR004386">
    <property type="entry name" value="Toxin_YafQ-like"/>
</dbReference>
<protein>
    <submittedName>
        <fullName evidence="1">Addiction module toxin, RelE/StbE family</fullName>
    </submittedName>
</protein>
<dbReference type="Gene3D" id="3.30.2310.20">
    <property type="entry name" value="RelE-like"/>
    <property type="match status" value="1"/>
</dbReference>
<dbReference type="Pfam" id="PF15738">
    <property type="entry name" value="YafQ_toxin"/>
    <property type="match status" value="1"/>
</dbReference>
<dbReference type="SUPFAM" id="SSF143011">
    <property type="entry name" value="RelE-like"/>
    <property type="match status" value="1"/>
</dbReference>
<reference evidence="1 2" key="1">
    <citation type="submission" date="2015-04" db="EMBL/GenBank/DDBJ databases">
        <title>Complete genome sequence of Lactobacillus salivarius Ren, a probiotic strain with antitumor activity.</title>
        <authorList>
            <person name="Sun E."/>
            <person name="Zhao L."/>
            <person name="Liu S."/>
            <person name="Zhang M."/>
            <person name="Guo H."/>
            <person name="Ren F."/>
        </authorList>
    </citation>
    <scope>NUCLEOTIDE SEQUENCE [LARGE SCALE GENOMIC DNA]</scope>
    <source>
        <strain evidence="1 2">Ren</strain>
        <plasmid evidence="1 2">pR2</plasmid>
    </source>
</reference>
<accession>A0A0F7Q1R1</accession>
<dbReference type="InterPro" id="IPR035093">
    <property type="entry name" value="RelE/ParE_toxin_dom_sf"/>
</dbReference>
<geneLocation type="plasmid" evidence="1 2">
    <name>pR2</name>
</geneLocation>
<gene>
    <name evidence="1" type="ORF">LsR_01968</name>
</gene>
<organism evidence="1 2">
    <name type="scientific">Ligilactobacillus salivarius str. Ren</name>
    <dbReference type="NCBI Taxonomy" id="1194971"/>
    <lineage>
        <taxon>Bacteria</taxon>
        <taxon>Bacillati</taxon>
        <taxon>Bacillota</taxon>
        <taxon>Bacilli</taxon>
        <taxon>Lactobacillales</taxon>
        <taxon>Lactobacillaceae</taxon>
        <taxon>Ligilactobacillus</taxon>
    </lineage>
</organism>
<proteinExistence type="predicted"/>